<evidence type="ECO:0000313" key="3">
    <source>
        <dbReference type="Proteomes" id="UP001172684"/>
    </source>
</evidence>
<accession>A0ABQ9NI04</accession>
<dbReference type="Proteomes" id="UP001172684">
    <property type="component" value="Unassembled WGS sequence"/>
</dbReference>
<sequence length="578" mass="66287">MAQDESDDGIDSDGEGDVSEYDPEADENVDPAVDRISELVLRLSISFATEGFVDGQPQSSLLVYFSGVLGLSDDGRTFRRVRDYTSILSGLIYQHRLLFLEYALPYRAYRHIGIEQRPRQDHLARLNEVRLGYMVQGCLSPLGEFLSLRDYGRVLGRSDLPAFMVRWSDDGQILYYGEDHITLQQFRDFTHKIVKSAATICARLMYDWQPEVDLGSIKDDLRNSTEGFSFVQHPVNRLADAYLELSARACMDQEDGLLVHDEWNGPAIFRYFKWKEELIELLAAMLYVDGGQAPRSTELLSIEFCNGPATERGVYVYEGSMIYVTRHHKARKNTNKEFYVVRYLPAAAGKILFYYLVYIRPFTEMVKRQVKLSGWETRSSLLFCSDGSSRQLWKSQRLSAVLQRNGAGIFQKPFGVKLCRQLSISITEKHVQRAARPFNRYDDKSTQADINVVFAWQSCHRPLQRATTYGLDGAFPAQLQPALLRVYRWASNEWQEFLGQDTHESLVRESLRPSTAADAGATRDGLRAKLPTIFRRRFGTIENLVLGRESSFSCREMQFQEKEEKAPIEVDIKLNRRV</sequence>
<organism evidence="2 3">
    <name type="scientific">Coniosporium apollinis</name>
    <dbReference type="NCBI Taxonomy" id="61459"/>
    <lineage>
        <taxon>Eukaryota</taxon>
        <taxon>Fungi</taxon>
        <taxon>Dikarya</taxon>
        <taxon>Ascomycota</taxon>
        <taxon>Pezizomycotina</taxon>
        <taxon>Dothideomycetes</taxon>
        <taxon>Dothideomycetes incertae sedis</taxon>
        <taxon>Coniosporium</taxon>
    </lineage>
</organism>
<evidence type="ECO:0000256" key="1">
    <source>
        <dbReference type="SAM" id="MobiDB-lite"/>
    </source>
</evidence>
<evidence type="ECO:0000313" key="2">
    <source>
        <dbReference type="EMBL" id="KAJ9655925.1"/>
    </source>
</evidence>
<keyword evidence="3" id="KW-1185">Reference proteome</keyword>
<proteinExistence type="predicted"/>
<reference evidence="2" key="1">
    <citation type="submission" date="2022-10" db="EMBL/GenBank/DDBJ databases">
        <title>Culturing micro-colonial fungi from biological soil crusts in the Mojave desert and describing Neophaeococcomyces mojavensis, and introducing the new genera and species Taxawa tesnikishii.</title>
        <authorList>
            <person name="Kurbessoian T."/>
            <person name="Stajich J.E."/>
        </authorList>
    </citation>
    <scope>NUCLEOTIDE SEQUENCE</scope>
    <source>
        <strain evidence="2">TK_1</strain>
    </source>
</reference>
<gene>
    <name evidence="2" type="ORF">H2201_008698</name>
</gene>
<protein>
    <recommendedName>
        <fullName evidence="4">Fungal-type protein kinase domain-containing protein</fullName>
    </recommendedName>
</protein>
<comment type="caution">
    <text evidence="2">The sequence shown here is derived from an EMBL/GenBank/DDBJ whole genome shotgun (WGS) entry which is preliminary data.</text>
</comment>
<evidence type="ECO:0008006" key="4">
    <source>
        <dbReference type="Google" id="ProtNLM"/>
    </source>
</evidence>
<dbReference type="EMBL" id="JAPDRL010000144">
    <property type="protein sequence ID" value="KAJ9655925.1"/>
    <property type="molecule type" value="Genomic_DNA"/>
</dbReference>
<feature type="region of interest" description="Disordered" evidence="1">
    <location>
        <begin position="1"/>
        <end position="27"/>
    </location>
</feature>
<name>A0ABQ9NI04_9PEZI</name>